<protein>
    <recommendedName>
        <fullName evidence="1">Bacterial archaeo-eukaryotic release factor family 8 domain-containing protein</fullName>
    </recommendedName>
</protein>
<dbReference type="EMBL" id="CP012559">
    <property type="protein sequence ID" value="ALB29744.1"/>
    <property type="molecule type" value="Genomic_DNA"/>
</dbReference>
<dbReference type="Proteomes" id="UP000061546">
    <property type="component" value="Chromosome"/>
</dbReference>
<dbReference type="OrthoDB" id="2272287at2"/>
<dbReference type="Pfam" id="PF18851">
    <property type="entry name" value="baeRF_family8"/>
    <property type="match status" value="1"/>
</dbReference>
<evidence type="ECO:0000313" key="3">
    <source>
        <dbReference type="Proteomes" id="UP000061546"/>
    </source>
</evidence>
<dbReference type="InterPro" id="IPR040830">
    <property type="entry name" value="Bact_RF_family8"/>
</dbReference>
<accession>A0A0K2LEM0</accession>
<keyword evidence="3" id="KW-1185">Reference proteome</keyword>
<gene>
    <name evidence="2" type="ORF">JP39_10465</name>
</gene>
<dbReference type="RefSeq" id="WP_041501110.1">
    <property type="nucleotide sequence ID" value="NZ_BJDV01000005.1"/>
</dbReference>
<dbReference type="KEGG" id="lhi:JP39_10465"/>
<sequence length="354" mass="40629">MKLKNDNLMKLLTSDNEPKISIILPIHPETPQAETNLLAYKNLLKDVKKDLELNYPRREWNNAVKNLESLILDRKLWNSDKRALLIFANNDNMEIRAMEHTVLAKEHVGNTFLIQDLLLPEENVKRPDYLLNISRDRVNVIDINSLKEVELPDLHTRFSDYYSDFDANSNVNSGSYGGLTATYHGHRTKSEEQQKDQSIYYQYLDKELTNLNRTKGYTFVLAGLSETLDVYLKSYKNSPYIGGIMHGSVMNLSRAELAERVNDYFAFERIAEVEQVKNNVKAAGEKNRVINDLSIIDLALNNRDVKSLVSFNDGSSYSVEHNKLLIKSLINKINCRVLYTPGDNSYPSMNAILY</sequence>
<dbReference type="AlphaFoldDB" id="A0A0K2LEM0"/>
<name>A0A0K2LEM0_9LACO</name>
<feature type="domain" description="Bacterial archaeo-eukaryotic release factor family 8" evidence="1">
    <location>
        <begin position="127"/>
        <end position="263"/>
    </location>
</feature>
<evidence type="ECO:0000313" key="2">
    <source>
        <dbReference type="EMBL" id="ALB29744.1"/>
    </source>
</evidence>
<reference evidence="2 3" key="1">
    <citation type="submission" date="2015-08" db="EMBL/GenBank/DDBJ databases">
        <title>Genomic sequence of Lactobacillus heilongjiangensis DSM 28069, isolated from Chinese traditional pickle.</title>
        <authorList>
            <person name="Jiang X."/>
            <person name="Zheng B."/>
            <person name="Cheng H."/>
        </authorList>
    </citation>
    <scope>NUCLEOTIDE SEQUENCE [LARGE SCALE GENOMIC DNA]</scope>
    <source>
        <strain evidence="2 3">DSM 28069</strain>
    </source>
</reference>
<proteinExistence type="predicted"/>
<evidence type="ECO:0000259" key="1">
    <source>
        <dbReference type="Pfam" id="PF18851"/>
    </source>
</evidence>
<organism evidence="2 3">
    <name type="scientific">Companilactobacillus heilongjiangensis</name>
    <dbReference type="NCBI Taxonomy" id="1074467"/>
    <lineage>
        <taxon>Bacteria</taxon>
        <taxon>Bacillati</taxon>
        <taxon>Bacillota</taxon>
        <taxon>Bacilli</taxon>
        <taxon>Lactobacillales</taxon>
        <taxon>Lactobacillaceae</taxon>
        <taxon>Companilactobacillus</taxon>
    </lineage>
</organism>
<dbReference type="STRING" id="1074467.JP39_10465"/>